<dbReference type="GO" id="GO:0012505">
    <property type="term" value="C:endomembrane system"/>
    <property type="evidence" value="ECO:0007669"/>
    <property type="project" value="UniProtKB-SubCell"/>
</dbReference>
<feature type="transmembrane region" description="Helical" evidence="6">
    <location>
        <begin position="1328"/>
        <end position="1351"/>
    </location>
</feature>
<evidence type="ECO:0000256" key="5">
    <source>
        <dbReference type="ARBA" id="ARBA00023136"/>
    </source>
</evidence>
<evidence type="ECO:0000256" key="6">
    <source>
        <dbReference type="SAM" id="Phobius"/>
    </source>
</evidence>
<evidence type="ECO:0000313" key="7">
    <source>
        <dbReference type="EMBL" id="NIK74864.1"/>
    </source>
</evidence>
<accession>A0A846MT87</accession>
<protein>
    <submittedName>
        <fullName evidence="7">Uncharacterized membrane protein YheB (UPF0754 family)</fullName>
    </submittedName>
</protein>
<dbReference type="EMBL" id="JAASRN010000008">
    <property type="protein sequence ID" value="NIK74864.1"/>
    <property type="molecule type" value="Genomic_DNA"/>
</dbReference>
<organism evidence="7 8">
    <name type="scientific">Thermonema lapsum</name>
    <dbReference type="NCBI Taxonomy" id="28195"/>
    <lineage>
        <taxon>Bacteria</taxon>
        <taxon>Pseudomonadati</taxon>
        <taxon>Bacteroidota</taxon>
        <taxon>Cytophagia</taxon>
        <taxon>Cytophagales</taxon>
        <taxon>Thermonemataceae</taxon>
        <taxon>Thermonema</taxon>
    </lineage>
</organism>
<evidence type="ECO:0000256" key="2">
    <source>
        <dbReference type="ARBA" id="ARBA00008053"/>
    </source>
</evidence>
<evidence type="ECO:0000256" key="4">
    <source>
        <dbReference type="ARBA" id="ARBA00022989"/>
    </source>
</evidence>
<dbReference type="PANTHER" id="PTHR35791">
    <property type="entry name" value="UPF0754 MEMBRANE PROTEIN YHEB"/>
    <property type="match status" value="1"/>
</dbReference>
<sequence length="1355" mass="157541">MAIDWLTLISQSITGGLVGYYTNDLAIDMLFRKRFGLGGIVLKTHREFVKNISQLVEEDIITHQAIGAAFDTPQFRSELQKTIRQLLEQEIPAWINQTPRLNEVPDLHIAVEHILFDLEPAIELALKRIFPEVSRHLELSTLISERQVKHMGQQLAAILQRILAKHENDTEWLEYVFTSAPNGILHLPLEELIQKEIVAEWIAVLRQPLLFVPGELRYNFSNALEESLRQIVATLLPPKTVETLVYRLGEERIADYISEEEFDALFKVVRNKTLHLLHQSTGKRILETFLKLLYGQLLKVDTTLFELLSERLGAHFQQFLLQRLPGVLEKLIAFIQNEKYLIDELIDETFRRNTQTLLQEWLIDLFVGSVSAETKIVDKIIHYLETYDAQTLAQEGASYLLDYLQKNSIGNIVARIPKHRFVEVLTPLVQKGIAEELEKLQSKQLYAYLKEPLRKWLPLKELAPEIGRQVQKQLPQYIHSLLTNEAFESQWQQLIEQLSVNQLLKKPLAALLAETQQAQLIEDLARWWYKSIHSPQLAFDIEQALLAEIKKRNLETLIPTKQWLQWLPSLSRQTTALLRTEYEKIANQPLLPLYKRIQKNEAVVDSLTTRTRQVLVNNAEPLLKGRIEELVRGNLSKLPPERIRDMVEQFMGKEVKPITRLGALLGGMAGAGLYALPTLPNWGGQMALSAIAYGITGYGTNWLALKMIFRPYRPYHIGKQQLPFTPGVIAKNQARFAENMGRFVGEQLLNQDKLIERFRENRSLLEDKAVRLIQKDDYQVLSRLIEDNRPQLSQWLSENTLQLLEQHFSALLRPLIKDTSERLGNTNLKAFDTSVIRSNILDYLQSERFAERLSKLAIRRLQKIAQWNEEDFARLYAYLFPLLVQQYNHFLNSEQLQGFLFRLWQKWHQKHQDAKLYAIAQKMPGKDRLPSAAKQLIGNWIQNPQLAKRVSIILHSRLQKEIAPDRPIESLLGGRLMIEVEHLLENTLQNFMQKAIQWMQENKRRLADDIYAKAKEENGMAVLYKRTIKDTVYELADEVIPAYLESRLPVFQQLLRQEIHQIGKLHIGELNANIEQHRLQETVQAFLQNKDFLYISQEIGTLFIREISKQIQLSDLVSDASPSHITRYKPLLQWLTPPLMITGKRQTELMQNLQWISRLLYRLYGREGLAVWIERLRLEKTLPVLLHPLLRQTRLQKQQKLWVDDFFVVSKNVPLKDLLDTEQLRLDAQNTLQKLWQTNSFKEALHNVLTDIYDNILENLIDNLPLETKAFLVKKLTHYVMNSLESHLPALLQSINFRHIVVEEIKAMNPKEIEKLFESFAGRYFRELINYGFSFGIVFGLLLDALLRLAFSLSH</sequence>
<comment type="subcellular location">
    <subcellularLocation>
        <location evidence="1">Endomembrane system</location>
    </subcellularLocation>
</comment>
<evidence type="ECO:0000256" key="1">
    <source>
        <dbReference type="ARBA" id="ARBA00004308"/>
    </source>
</evidence>
<evidence type="ECO:0000313" key="8">
    <source>
        <dbReference type="Proteomes" id="UP000537126"/>
    </source>
</evidence>
<keyword evidence="5 6" id="KW-0472">Membrane</keyword>
<dbReference type="InterPro" id="IPR007383">
    <property type="entry name" value="DUF445"/>
</dbReference>
<proteinExistence type="inferred from homology"/>
<dbReference type="Proteomes" id="UP000537126">
    <property type="component" value="Unassembled WGS sequence"/>
</dbReference>
<comment type="caution">
    <text evidence="7">The sequence shown here is derived from an EMBL/GenBank/DDBJ whole genome shotgun (WGS) entry which is preliminary data.</text>
</comment>
<gene>
    <name evidence="7" type="ORF">FHS56_002397</name>
</gene>
<keyword evidence="3 6" id="KW-0812">Transmembrane</keyword>
<reference evidence="7 8" key="1">
    <citation type="submission" date="2020-03" db="EMBL/GenBank/DDBJ databases">
        <title>Genomic Encyclopedia of Type Strains, Phase IV (KMG-IV): sequencing the most valuable type-strain genomes for metagenomic binning, comparative biology and taxonomic classification.</title>
        <authorList>
            <person name="Goeker M."/>
        </authorList>
    </citation>
    <scope>NUCLEOTIDE SEQUENCE [LARGE SCALE GENOMIC DNA]</scope>
    <source>
        <strain evidence="7 8">DSM 5718</strain>
    </source>
</reference>
<dbReference type="Pfam" id="PF04286">
    <property type="entry name" value="DUF445"/>
    <property type="match status" value="3"/>
</dbReference>
<name>A0A846MT87_9BACT</name>
<keyword evidence="8" id="KW-1185">Reference proteome</keyword>
<comment type="similarity">
    <text evidence="2">Belongs to the UPF0754 family.</text>
</comment>
<keyword evidence="4 6" id="KW-1133">Transmembrane helix</keyword>
<dbReference type="PANTHER" id="PTHR35791:SF1">
    <property type="entry name" value="UPF0754 MEMBRANE PROTEIN YHEB"/>
    <property type="match status" value="1"/>
</dbReference>
<evidence type="ECO:0000256" key="3">
    <source>
        <dbReference type="ARBA" id="ARBA00022692"/>
    </source>
</evidence>
<dbReference type="RefSeq" id="WP_166921048.1">
    <property type="nucleotide sequence ID" value="NZ_JAASRN010000008.1"/>
</dbReference>